<dbReference type="PANTHER" id="PTHR47683">
    <property type="entry name" value="PSEUDOURIDINE SYNTHASE FAMILY PROTEIN-RELATED"/>
    <property type="match status" value="1"/>
</dbReference>
<reference evidence="7" key="1">
    <citation type="submission" date="2017-09" db="EMBL/GenBank/DDBJ databases">
        <title>Depth-based differentiation of microbial function through sediment-hosted aquifers and enrichment of novel symbionts in the deep terrestrial subsurface.</title>
        <authorList>
            <person name="Probst A.J."/>
            <person name="Ladd B."/>
            <person name="Jarett J.K."/>
            <person name="Geller-Mcgrath D.E."/>
            <person name="Sieber C.M.K."/>
            <person name="Emerson J.B."/>
            <person name="Anantharaman K."/>
            <person name="Thomas B.C."/>
            <person name="Malmstrom R."/>
            <person name="Stieglmeier M."/>
            <person name="Klingl A."/>
            <person name="Woyke T."/>
            <person name="Ryan C.M."/>
            <person name="Banfield J.F."/>
        </authorList>
    </citation>
    <scope>NUCLEOTIDE SEQUENCE [LARGE SCALE GENOMIC DNA]</scope>
</reference>
<name>A0A2M6WWM9_9BACT</name>
<dbReference type="GO" id="GO:0000455">
    <property type="term" value="P:enzyme-directed rRNA pseudouridine synthesis"/>
    <property type="evidence" value="ECO:0007669"/>
    <property type="project" value="UniProtKB-ARBA"/>
</dbReference>
<dbReference type="SUPFAM" id="SSF55120">
    <property type="entry name" value="Pseudouridine synthase"/>
    <property type="match status" value="1"/>
</dbReference>
<dbReference type="SMART" id="SM00363">
    <property type="entry name" value="S4"/>
    <property type="match status" value="1"/>
</dbReference>
<dbReference type="AlphaFoldDB" id="A0A2M6WWM9"/>
<dbReference type="PROSITE" id="PS01149">
    <property type="entry name" value="PSI_RSU"/>
    <property type="match status" value="1"/>
</dbReference>
<evidence type="ECO:0000313" key="6">
    <source>
        <dbReference type="EMBL" id="PIT97205.1"/>
    </source>
</evidence>
<dbReference type="Pfam" id="PF00849">
    <property type="entry name" value="PseudoU_synth_2"/>
    <property type="match status" value="1"/>
</dbReference>
<dbReference type="Gene3D" id="3.10.290.10">
    <property type="entry name" value="RNA-binding S4 domain"/>
    <property type="match status" value="1"/>
</dbReference>
<dbReference type="InterPro" id="IPR042092">
    <property type="entry name" value="PsdUridine_s_RsuA/RluB/E/F_cat"/>
</dbReference>
<organism evidence="6 7">
    <name type="scientific">Candidatus Berkelbacteria bacterium CG10_big_fil_rev_8_21_14_0_10_41_12</name>
    <dbReference type="NCBI Taxonomy" id="1974513"/>
    <lineage>
        <taxon>Bacteria</taxon>
        <taxon>Candidatus Berkelbacteria</taxon>
    </lineage>
</organism>
<dbReference type="Gene3D" id="3.30.70.1560">
    <property type="entry name" value="Alpha-L RNA-binding motif"/>
    <property type="match status" value="1"/>
</dbReference>
<proteinExistence type="inferred from homology"/>
<dbReference type="Proteomes" id="UP000228596">
    <property type="component" value="Unassembled WGS sequence"/>
</dbReference>
<accession>A0A2M6WWM9</accession>
<dbReference type="EMBL" id="PEZV01000029">
    <property type="protein sequence ID" value="PIT97205.1"/>
    <property type="molecule type" value="Genomic_DNA"/>
</dbReference>
<dbReference type="CDD" id="cd02870">
    <property type="entry name" value="PseudoU_synth_RsuA_like"/>
    <property type="match status" value="1"/>
</dbReference>
<comment type="similarity">
    <text evidence="1 4">Belongs to the pseudouridine synthase RsuA family.</text>
</comment>
<dbReference type="CDD" id="cd00165">
    <property type="entry name" value="S4"/>
    <property type="match status" value="1"/>
</dbReference>
<comment type="caution">
    <text evidence="6">The sequence shown here is derived from an EMBL/GenBank/DDBJ whole genome shotgun (WGS) entry which is preliminary data.</text>
</comment>
<dbReference type="GO" id="GO:0120159">
    <property type="term" value="F:rRNA pseudouridine synthase activity"/>
    <property type="evidence" value="ECO:0007669"/>
    <property type="project" value="UniProtKB-ARBA"/>
</dbReference>
<dbReference type="InterPro" id="IPR002942">
    <property type="entry name" value="S4_RNA-bd"/>
</dbReference>
<dbReference type="EC" id="5.4.99.-" evidence="4"/>
<dbReference type="PANTHER" id="PTHR47683:SF2">
    <property type="entry name" value="RNA-BINDING S4 DOMAIN-CONTAINING PROTEIN"/>
    <property type="match status" value="1"/>
</dbReference>
<feature type="domain" description="RNA-binding S4" evidence="5">
    <location>
        <begin position="1"/>
        <end position="59"/>
    </location>
</feature>
<protein>
    <recommendedName>
        <fullName evidence="4">Pseudouridine synthase</fullName>
        <ecNumber evidence="4">5.4.99.-</ecNumber>
    </recommendedName>
</protein>
<dbReference type="InterPro" id="IPR000748">
    <property type="entry name" value="PsdUridine_synth_RsuA/RluB/E/F"/>
</dbReference>
<keyword evidence="3" id="KW-0694">RNA-binding</keyword>
<evidence type="ECO:0000259" key="5">
    <source>
        <dbReference type="SMART" id="SM00363"/>
    </source>
</evidence>
<evidence type="ECO:0000256" key="1">
    <source>
        <dbReference type="ARBA" id="ARBA00008348"/>
    </source>
</evidence>
<dbReference type="InterPro" id="IPR020094">
    <property type="entry name" value="TruA/RsuA/RluB/E/F_N"/>
</dbReference>
<dbReference type="SUPFAM" id="SSF55174">
    <property type="entry name" value="Alpha-L RNA-binding motif"/>
    <property type="match status" value="1"/>
</dbReference>
<dbReference type="Gene3D" id="3.30.70.580">
    <property type="entry name" value="Pseudouridine synthase I, catalytic domain, N-terminal subdomain"/>
    <property type="match status" value="1"/>
</dbReference>
<evidence type="ECO:0000313" key="7">
    <source>
        <dbReference type="Proteomes" id="UP000228596"/>
    </source>
</evidence>
<dbReference type="NCBIfam" id="TIGR00093">
    <property type="entry name" value="pseudouridine synthase"/>
    <property type="match status" value="1"/>
</dbReference>
<dbReference type="Pfam" id="PF01479">
    <property type="entry name" value="S4"/>
    <property type="match status" value="1"/>
</dbReference>
<evidence type="ECO:0000256" key="3">
    <source>
        <dbReference type="PROSITE-ProRule" id="PRU00182"/>
    </source>
</evidence>
<dbReference type="InterPro" id="IPR036986">
    <property type="entry name" value="S4_RNA-bd_sf"/>
</dbReference>
<dbReference type="GO" id="GO:0003723">
    <property type="term" value="F:RNA binding"/>
    <property type="evidence" value="ECO:0007669"/>
    <property type="project" value="UniProtKB-KW"/>
</dbReference>
<dbReference type="InterPro" id="IPR018496">
    <property type="entry name" value="PsdUridine_synth_RsuA/RluB_CS"/>
</dbReference>
<dbReference type="InterPro" id="IPR020103">
    <property type="entry name" value="PsdUridine_synth_cat_dom_sf"/>
</dbReference>
<gene>
    <name evidence="6" type="ORF">COT77_02735</name>
</gene>
<evidence type="ECO:0000256" key="2">
    <source>
        <dbReference type="ARBA" id="ARBA00023235"/>
    </source>
</evidence>
<keyword evidence="2 4" id="KW-0413">Isomerase</keyword>
<sequence>MRINRFLAVAGLGSRRQVERLVLNKEISINNQVVENLSTDVKDDDIVRYKGKIIKSKHKLYFALYKPKGYISTTGDKFADKIVTDLIPSKERLFVVGRLDKDSEGLMILTNDGEFAQEMTHPRYEHEKEYEAIISYKDANSLEKTLRYFRSGVDIDGYKTKPATVNVLDERDRTAKLKIILKEGRKRQIRITVEKAGARVIKLLRTRIGNVELGDLSPGQWKPFSPQLPADDEKPLGHFE</sequence>
<dbReference type="InterPro" id="IPR050343">
    <property type="entry name" value="RsuA_PseudoU_synthase"/>
</dbReference>
<evidence type="ECO:0000256" key="4">
    <source>
        <dbReference type="RuleBase" id="RU003887"/>
    </source>
</evidence>
<dbReference type="PROSITE" id="PS50889">
    <property type="entry name" value="S4"/>
    <property type="match status" value="1"/>
</dbReference>
<dbReference type="InterPro" id="IPR006145">
    <property type="entry name" value="PsdUridine_synth_RsuA/RluA"/>
</dbReference>